<evidence type="ECO:0000256" key="4">
    <source>
        <dbReference type="PIRSR" id="PIRSR623088-2"/>
    </source>
</evidence>
<feature type="binding site" evidence="4">
    <location>
        <position position="453"/>
    </location>
    <ligand>
        <name>AMP</name>
        <dbReference type="ChEBI" id="CHEBI:456215"/>
    </ligand>
</feature>
<keyword evidence="2 8" id="KW-0378">Hydrolase</keyword>
<feature type="compositionally biased region" description="Polar residues" evidence="10">
    <location>
        <begin position="698"/>
        <end position="719"/>
    </location>
</feature>
<comment type="similarity">
    <text evidence="8">Belongs to the cyclic nucleotide phosphodiesterase family.</text>
</comment>
<dbReference type="GO" id="GO:0004114">
    <property type="term" value="F:3',5'-cyclic-nucleotide phosphodiesterase activity"/>
    <property type="evidence" value="ECO:0007669"/>
    <property type="project" value="InterPro"/>
</dbReference>
<dbReference type="InterPro" id="IPR008207">
    <property type="entry name" value="Sig_transdc_His_kin_Hpt_dom"/>
</dbReference>
<keyword evidence="7" id="KW-0597">Phosphoprotein</keyword>
<evidence type="ECO:0000313" key="14">
    <source>
        <dbReference type="EMBL" id="KAL0485699.1"/>
    </source>
</evidence>
<evidence type="ECO:0000256" key="1">
    <source>
        <dbReference type="ARBA" id="ARBA00022723"/>
    </source>
</evidence>
<dbReference type="PROSITE" id="PS51845">
    <property type="entry name" value="PDEASE_I_2"/>
    <property type="match status" value="1"/>
</dbReference>
<comment type="caution">
    <text evidence="7">Lacks conserved residue(s) required for the propagation of feature annotation.</text>
</comment>
<feature type="domain" description="Response regulatory" evidence="11">
    <location>
        <begin position="33"/>
        <end position="147"/>
    </location>
</feature>
<feature type="binding site" evidence="5">
    <location>
        <position position="565"/>
    </location>
    <ligand>
        <name>Zn(2+)</name>
        <dbReference type="ChEBI" id="CHEBI:29105"/>
        <label>1</label>
    </ligand>
</feature>
<name>A0AAW2ZA55_9EUKA</name>
<feature type="binding site" evidence="4">
    <location>
        <begin position="413"/>
        <end position="417"/>
    </location>
    <ligand>
        <name>AMP</name>
        <dbReference type="ChEBI" id="CHEBI:456215"/>
    </ligand>
</feature>
<dbReference type="SMART" id="SM00448">
    <property type="entry name" value="REC"/>
    <property type="match status" value="2"/>
</dbReference>
<evidence type="ECO:0000256" key="10">
    <source>
        <dbReference type="SAM" id="MobiDB-lite"/>
    </source>
</evidence>
<feature type="binding site" evidence="5">
    <location>
        <position position="453"/>
    </location>
    <ligand>
        <name>Zn(2+)</name>
        <dbReference type="ChEBI" id="CHEBI:29105"/>
        <label>1</label>
    </ligand>
</feature>
<sequence length="995" mass="111232">MPTAEELRSDNTFKGSVGDKLRHYESEEKTQKTVLVVDDDNTSRTVLSSLLRKLDFKVITAEGGKQALKVIQDDVDSEICLLLVDVFMPEMDGLALLRIFKKAIPVIMVSSTEDPDTISKCFQSGAEDFLQKPVKLEMLKRRVEMCLEDRERRRKQTYYQDMLKRERATRKIEEKKAEDLKKELDDIKSQITDTIETPMQVVMKTVGDLMEGTYSTDRYKGALIAILKSLGSRDLYKPALSSVLNSDTMDKGTLKWLENEYLQKEDAGAPTHHHNKPATAPQPTTVAHQAQSTTAATATAPVATSSSSSTNHSQPDRVNTVTQQPREEKTSSDQTSSSSSPSTSNPSVEIRRTIPDLDSFHFSIFAYNLDEVTLNVANMFQELGLTEEFGLDTDKLFNFLKRIRIQYNTNPYHNYSHALDVTQFVFSSLLLEKAQILSPIEKLAMMVSGLCHDVDHPGLNNNYLINAKMGLALLYNDVSVLENHHCATTFRTLREPECNFVSNLTPDEFKEFRKCVVTTILATDMAHHFEILTKFQTRVSTTGILNKDSKDDRQQLMNIIMKIADVSNACRPYNVAFKWADLLIQEFLEQGDRERSNGMPISPLMDRNSLVRARMQVNFIDYIAGPLYKTAAQYMSQLTITTDTLAVNREIWSAQLEKDEEEMRLRMEKVALANNAANTTTTSPPPPSSSNTSSNAPQVDSTNGSAPQNNATLDSNVDSSQEEQDGGATIVGELKASDDITKARGVRVLLVEDDDATMQIMLSLLRDKVNYDIQESNSADEAFSMYQEKTFDVVVINVDMLDGINCINNIHQLNQTRTANSKYSKMTPIVGLLKRNGPITEITASQKGATKVLLKPVHKLLLLRTLEEVLEEALHKAEPVDVEVGLELVDNDPEFLLDLLNDLVVSAGANVEEMQDLIARKNELSKDEWKQLQMVSHSLKGSSAQLGAKPLSHSAFVIEKASTNCVTEPLDHAIELLAARVEELTTYMSEKASLV</sequence>
<feature type="binding site" evidence="4">
    <location>
        <position position="616"/>
    </location>
    <ligand>
        <name>AMP</name>
        <dbReference type="ChEBI" id="CHEBI:456215"/>
    </ligand>
</feature>
<dbReference type="Gene3D" id="1.10.1300.10">
    <property type="entry name" value="3'5'-cyclic nucleotide phosphodiesterase, catalytic domain"/>
    <property type="match status" value="1"/>
</dbReference>
<evidence type="ECO:0000256" key="6">
    <source>
        <dbReference type="PROSITE-ProRule" id="PRU00110"/>
    </source>
</evidence>
<dbReference type="AlphaFoldDB" id="A0AAW2ZA55"/>
<evidence type="ECO:0000259" key="13">
    <source>
        <dbReference type="PROSITE" id="PS51845"/>
    </source>
</evidence>
<keyword evidence="15" id="KW-1185">Reference proteome</keyword>
<feature type="compositionally biased region" description="Low complexity" evidence="10">
    <location>
        <begin position="332"/>
        <end position="347"/>
    </location>
</feature>
<dbReference type="SUPFAM" id="SSF109604">
    <property type="entry name" value="HD-domain/PDEase-like"/>
    <property type="match status" value="1"/>
</dbReference>
<feature type="binding site" evidence="5">
    <location>
        <position position="452"/>
    </location>
    <ligand>
        <name>Zn(2+)</name>
        <dbReference type="ChEBI" id="CHEBI:29105"/>
        <label>1</label>
    </ligand>
</feature>
<feature type="region of interest" description="Disordered" evidence="10">
    <location>
        <begin position="268"/>
        <end position="350"/>
    </location>
</feature>
<dbReference type="PANTHER" id="PTHR11347">
    <property type="entry name" value="CYCLIC NUCLEOTIDE PHOSPHODIESTERASE"/>
    <property type="match status" value="1"/>
</dbReference>
<dbReference type="Pfam" id="PF00233">
    <property type="entry name" value="PDEase_I"/>
    <property type="match status" value="1"/>
</dbReference>
<feature type="binding site" evidence="5">
    <location>
        <position position="417"/>
    </location>
    <ligand>
        <name>Zn(2+)</name>
        <dbReference type="ChEBI" id="CHEBI:29105"/>
        <label>1</label>
    </ligand>
</feature>
<dbReference type="Gene3D" id="1.20.120.160">
    <property type="entry name" value="HPT domain"/>
    <property type="match status" value="1"/>
</dbReference>
<dbReference type="InterPro" id="IPR001789">
    <property type="entry name" value="Sig_transdc_resp-reg_receiver"/>
</dbReference>
<dbReference type="CDD" id="cd00156">
    <property type="entry name" value="REC"/>
    <property type="match status" value="1"/>
</dbReference>
<evidence type="ECO:0000256" key="7">
    <source>
        <dbReference type="PROSITE-ProRule" id="PRU00169"/>
    </source>
</evidence>
<protein>
    <recommendedName>
        <fullName evidence="8">Phosphodiesterase</fullName>
        <ecNumber evidence="8">3.1.4.-</ecNumber>
    </recommendedName>
</protein>
<feature type="modified residue" description="4-aspartylphosphate" evidence="7">
    <location>
        <position position="85"/>
    </location>
</feature>
<feature type="compositionally biased region" description="Low complexity" evidence="10">
    <location>
        <begin position="284"/>
        <end position="313"/>
    </location>
</feature>
<dbReference type="InterPro" id="IPR002073">
    <property type="entry name" value="PDEase_catalytic_dom"/>
</dbReference>
<dbReference type="InterPro" id="IPR011006">
    <property type="entry name" value="CheY-like_superfamily"/>
</dbReference>
<dbReference type="EMBL" id="JAOPGA020001158">
    <property type="protein sequence ID" value="KAL0485699.1"/>
    <property type="molecule type" value="Genomic_DNA"/>
</dbReference>
<accession>A0AAW2ZA55</accession>
<organism evidence="14 15">
    <name type="scientific">Acrasis kona</name>
    <dbReference type="NCBI Taxonomy" id="1008807"/>
    <lineage>
        <taxon>Eukaryota</taxon>
        <taxon>Discoba</taxon>
        <taxon>Heterolobosea</taxon>
        <taxon>Tetramitia</taxon>
        <taxon>Eutetramitia</taxon>
        <taxon>Acrasidae</taxon>
        <taxon>Acrasis</taxon>
    </lineage>
</organism>
<evidence type="ECO:0000256" key="8">
    <source>
        <dbReference type="RuleBase" id="RU363067"/>
    </source>
</evidence>
<dbReference type="SMART" id="SM00471">
    <property type="entry name" value="HDc"/>
    <property type="match status" value="1"/>
</dbReference>
<feature type="binding site" evidence="5">
    <location>
        <position position="453"/>
    </location>
    <ligand>
        <name>Zn(2+)</name>
        <dbReference type="ChEBI" id="CHEBI:29105"/>
        <label>2</label>
    </ligand>
</feature>
<dbReference type="InterPro" id="IPR036641">
    <property type="entry name" value="HPT_dom_sf"/>
</dbReference>
<feature type="domain" description="HPt" evidence="12">
    <location>
        <begin position="892"/>
        <end position="995"/>
    </location>
</feature>
<dbReference type="InterPro" id="IPR023174">
    <property type="entry name" value="PDEase_CS"/>
</dbReference>
<feature type="modified residue" description="Phosphohistidine" evidence="6">
    <location>
        <position position="937"/>
    </location>
</feature>
<dbReference type="CDD" id="cd00077">
    <property type="entry name" value="HDc"/>
    <property type="match status" value="1"/>
</dbReference>
<evidence type="ECO:0000259" key="12">
    <source>
        <dbReference type="PROSITE" id="PS50894"/>
    </source>
</evidence>
<feature type="region of interest" description="Disordered" evidence="10">
    <location>
        <begin position="674"/>
        <end position="725"/>
    </location>
</feature>
<evidence type="ECO:0000259" key="11">
    <source>
        <dbReference type="PROSITE" id="PS50110"/>
    </source>
</evidence>
<gene>
    <name evidence="14" type="ORF">AKO1_003321</name>
</gene>
<evidence type="ECO:0000313" key="15">
    <source>
        <dbReference type="Proteomes" id="UP001431209"/>
    </source>
</evidence>
<dbReference type="InterPro" id="IPR036971">
    <property type="entry name" value="PDEase_catalytic_dom_sf"/>
</dbReference>
<keyword evidence="9" id="KW-0175">Coiled coil</keyword>
<evidence type="ECO:0000256" key="3">
    <source>
        <dbReference type="PIRSR" id="PIRSR623088-1"/>
    </source>
</evidence>
<dbReference type="GO" id="GO:0000160">
    <property type="term" value="P:phosphorelay signal transduction system"/>
    <property type="evidence" value="ECO:0007669"/>
    <property type="project" value="InterPro"/>
</dbReference>
<keyword evidence="1 5" id="KW-0479">Metal-binding</keyword>
<dbReference type="InterPro" id="IPR023088">
    <property type="entry name" value="PDEase"/>
</dbReference>
<dbReference type="SUPFAM" id="SSF52172">
    <property type="entry name" value="CheY-like"/>
    <property type="match status" value="2"/>
</dbReference>
<dbReference type="Pfam" id="PF00072">
    <property type="entry name" value="Response_reg"/>
    <property type="match status" value="2"/>
</dbReference>
<feature type="coiled-coil region" evidence="9">
    <location>
        <begin position="163"/>
        <end position="197"/>
    </location>
</feature>
<feature type="domain" description="PDEase" evidence="13">
    <location>
        <begin position="322"/>
        <end position="659"/>
    </location>
</feature>
<feature type="domain" description="Response regulatory" evidence="11">
    <location>
        <begin position="747"/>
        <end position="870"/>
    </location>
</feature>
<dbReference type="Gene3D" id="3.40.50.2300">
    <property type="match status" value="2"/>
</dbReference>
<reference evidence="14 15" key="1">
    <citation type="submission" date="2024-03" db="EMBL/GenBank/DDBJ databases">
        <title>The Acrasis kona genome and developmental transcriptomes reveal deep origins of eukaryotic multicellular pathways.</title>
        <authorList>
            <person name="Sheikh S."/>
            <person name="Fu C.-J."/>
            <person name="Brown M.W."/>
            <person name="Baldauf S.L."/>
        </authorList>
    </citation>
    <scope>NUCLEOTIDE SEQUENCE [LARGE SCALE GENOMIC DNA]</scope>
    <source>
        <strain evidence="14 15">ATCC MYA-3509</strain>
    </source>
</reference>
<evidence type="ECO:0000256" key="5">
    <source>
        <dbReference type="PIRSR" id="PIRSR623088-3"/>
    </source>
</evidence>
<dbReference type="InterPro" id="IPR003607">
    <property type="entry name" value="HD/PDEase_dom"/>
</dbReference>
<comment type="cofactor">
    <cofactor evidence="8">
        <name>a divalent metal cation</name>
        <dbReference type="ChEBI" id="CHEBI:60240"/>
    </cofactor>
    <text evidence="8">Binds 2 divalent metal cations per subunit. Site 1 may preferentially bind zinc ions, while site 2 has a preference for magnesium and/or manganese ions.</text>
</comment>
<feature type="binding site" evidence="4">
    <location>
        <position position="565"/>
    </location>
    <ligand>
        <name>AMP</name>
        <dbReference type="ChEBI" id="CHEBI:456215"/>
    </ligand>
</feature>
<evidence type="ECO:0000256" key="2">
    <source>
        <dbReference type="ARBA" id="ARBA00022801"/>
    </source>
</evidence>
<comment type="caution">
    <text evidence="14">The sequence shown here is derived from an EMBL/GenBank/DDBJ whole genome shotgun (WGS) entry which is preliminary data.</text>
</comment>
<proteinExistence type="inferred from homology"/>
<dbReference type="PROSITE" id="PS50110">
    <property type="entry name" value="RESPONSE_REGULATORY"/>
    <property type="match status" value="2"/>
</dbReference>
<dbReference type="PROSITE" id="PS50894">
    <property type="entry name" value="HPT"/>
    <property type="match status" value="1"/>
</dbReference>
<dbReference type="SUPFAM" id="SSF47226">
    <property type="entry name" value="Histidine-containing phosphotransfer domain, HPT domain"/>
    <property type="match status" value="1"/>
</dbReference>
<dbReference type="Proteomes" id="UP001431209">
    <property type="component" value="Unassembled WGS sequence"/>
</dbReference>
<dbReference type="PRINTS" id="PR00387">
    <property type="entry name" value="PDIESTERASE1"/>
</dbReference>
<dbReference type="PROSITE" id="PS00126">
    <property type="entry name" value="PDEASE_I_1"/>
    <property type="match status" value="1"/>
</dbReference>
<evidence type="ECO:0000256" key="9">
    <source>
        <dbReference type="SAM" id="Coils"/>
    </source>
</evidence>
<feature type="active site" description="Proton donor" evidence="3">
    <location>
        <position position="413"/>
    </location>
</feature>
<dbReference type="EC" id="3.1.4.-" evidence="8"/>
<dbReference type="Pfam" id="PF01627">
    <property type="entry name" value="Hpt"/>
    <property type="match status" value="1"/>
</dbReference>
<dbReference type="GO" id="GO:0046872">
    <property type="term" value="F:metal ion binding"/>
    <property type="evidence" value="ECO:0007669"/>
    <property type="project" value="UniProtKB-KW"/>
</dbReference>